<comment type="similarity">
    <text evidence="6 7">Belongs to the ClpX chaperone family.</text>
</comment>
<keyword evidence="1 6" id="KW-0479">Metal-binding</keyword>
<reference evidence="9 10" key="2">
    <citation type="journal article" date="2016" name="Int. J. Syst. Evol. Microbiol.">
        <title>Paenibacillus bovis sp. nov., isolated from raw yak (Bos grunniens) milk.</title>
        <authorList>
            <person name="Gao C."/>
            <person name="Han J."/>
            <person name="Liu Z."/>
            <person name="Xu X."/>
            <person name="Hang F."/>
            <person name="Wu Z."/>
        </authorList>
    </citation>
    <scope>NUCLEOTIDE SEQUENCE [LARGE SCALE GENOMIC DNA]</scope>
    <source>
        <strain evidence="9 10">BD3526</strain>
    </source>
</reference>
<dbReference type="GO" id="GO:0008233">
    <property type="term" value="F:peptidase activity"/>
    <property type="evidence" value="ECO:0007669"/>
    <property type="project" value="UniProtKB-KW"/>
</dbReference>
<accession>A0A172ZKF4</accession>
<dbReference type="STRING" id="1616788.AR543_20050"/>
<dbReference type="RefSeq" id="WP_060536157.1">
    <property type="nucleotide sequence ID" value="NZ_CP013023.1"/>
</dbReference>
<dbReference type="InterPro" id="IPR019489">
    <property type="entry name" value="Clp_ATPase_C"/>
</dbReference>
<dbReference type="PANTHER" id="PTHR48102">
    <property type="entry name" value="ATP-DEPENDENT CLP PROTEASE ATP-BINDING SUBUNIT CLPX-LIKE, MITOCHONDRIAL-RELATED"/>
    <property type="match status" value="1"/>
</dbReference>
<dbReference type="AlphaFoldDB" id="A0A172ZKF4"/>
<dbReference type="GO" id="GO:0009376">
    <property type="term" value="C:HslUV protease complex"/>
    <property type="evidence" value="ECO:0007669"/>
    <property type="project" value="TreeGrafter"/>
</dbReference>
<dbReference type="NCBIfam" id="TIGR00382">
    <property type="entry name" value="clpX"/>
    <property type="match status" value="1"/>
</dbReference>
<dbReference type="Proteomes" id="UP000078148">
    <property type="component" value="Chromosome"/>
</dbReference>
<dbReference type="GO" id="GO:0140662">
    <property type="term" value="F:ATP-dependent protein folding chaperone"/>
    <property type="evidence" value="ECO:0007669"/>
    <property type="project" value="InterPro"/>
</dbReference>
<dbReference type="Pfam" id="PF06689">
    <property type="entry name" value="zf-C4_ClpX"/>
    <property type="match status" value="1"/>
</dbReference>
<keyword evidence="4 6" id="KW-0067">ATP-binding</keyword>
<dbReference type="HAMAP" id="MF_00175">
    <property type="entry name" value="ClpX"/>
    <property type="match status" value="1"/>
</dbReference>
<dbReference type="FunFam" id="3.40.50.300:FF:000005">
    <property type="entry name" value="ATP-dependent Clp protease ATP-binding subunit ClpX"/>
    <property type="match status" value="1"/>
</dbReference>
<dbReference type="SUPFAM" id="SSF57716">
    <property type="entry name" value="Glucocorticoid receptor-like (DNA-binding domain)"/>
    <property type="match status" value="1"/>
</dbReference>
<evidence type="ECO:0000256" key="1">
    <source>
        <dbReference type="ARBA" id="ARBA00022723"/>
    </source>
</evidence>
<dbReference type="CDD" id="cd19497">
    <property type="entry name" value="RecA-like_ClpX"/>
    <property type="match status" value="1"/>
</dbReference>
<feature type="domain" description="ClpX-type ZB" evidence="8">
    <location>
        <begin position="1"/>
        <end position="54"/>
    </location>
</feature>
<dbReference type="InterPro" id="IPR038366">
    <property type="entry name" value="Znf_CppX_C4_sf"/>
</dbReference>
<dbReference type="NCBIfam" id="NF003745">
    <property type="entry name" value="PRK05342.1"/>
    <property type="match status" value="1"/>
</dbReference>
<dbReference type="GO" id="GO:0008270">
    <property type="term" value="F:zinc ion binding"/>
    <property type="evidence" value="ECO:0007669"/>
    <property type="project" value="UniProtKB-UniRule"/>
</dbReference>
<dbReference type="Pfam" id="PF10431">
    <property type="entry name" value="ClpB_D2-small"/>
    <property type="match status" value="1"/>
</dbReference>
<dbReference type="PROSITE" id="PS51902">
    <property type="entry name" value="CLPX_ZB"/>
    <property type="match status" value="1"/>
</dbReference>
<dbReference type="PANTHER" id="PTHR48102:SF7">
    <property type="entry name" value="ATP-DEPENDENT CLP PROTEASE ATP-BINDING SUBUNIT CLPX-LIKE, MITOCHONDRIAL"/>
    <property type="match status" value="1"/>
</dbReference>
<dbReference type="GO" id="GO:0051082">
    <property type="term" value="F:unfolded protein binding"/>
    <property type="evidence" value="ECO:0007669"/>
    <property type="project" value="UniProtKB-UniRule"/>
</dbReference>
<dbReference type="InterPro" id="IPR010603">
    <property type="entry name" value="Znf_CppX_C4"/>
</dbReference>
<dbReference type="SMART" id="SM01086">
    <property type="entry name" value="ClpB_D2-small"/>
    <property type="match status" value="1"/>
</dbReference>
<evidence type="ECO:0000313" key="9">
    <source>
        <dbReference type="EMBL" id="ANF98078.1"/>
    </source>
</evidence>
<keyword evidence="9" id="KW-0378">Hydrolase</keyword>
<feature type="binding site" evidence="6 7">
    <location>
        <position position="38"/>
    </location>
    <ligand>
        <name>Zn(2+)</name>
        <dbReference type="ChEBI" id="CHEBI:29105"/>
    </ligand>
</feature>
<dbReference type="GO" id="GO:0051603">
    <property type="term" value="P:proteolysis involved in protein catabolic process"/>
    <property type="evidence" value="ECO:0007669"/>
    <property type="project" value="TreeGrafter"/>
</dbReference>
<dbReference type="GO" id="GO:0051301">
    <property type="term" value="P:cell division"/>
    <property type="evidence" value="ECO:0007669"/>
    <property type="project" value="TreeGrafter"/>
</dbReference>
<keyword evidence="2 6" id="KW-0547">Nucleotide-binding</keyword>
<dbReference type="Gene3D" id="1.10.8.60">
    <property type="match status" value="1"/>
</dbReference>
<evidence type="ECO:0000313" key="10">
    <source>
        <dbReference type="Proteomes" id="UP000078148"/>
    </source>
</evidence>
<evidence type="ECO:0000256" key="7">
    <source>
        <dbReference type="PROSITE-ProRule" id="PRU01250"/>
    </source>
</evidence>
<name>A0A172ZKF4_9BACL</name>
<evidence type="ECO:0000256" key="6">
    <source>
        <dbReference type="HAMAP-Rule" id="MF_00175"/>
    </source>
</evidence>
<feature type="binding site" evidence="6 7">
    <location>
        <position position="13"/>
    </location>
    <ligand>
        <name>Zn(2+)</name>
        <dbReference type="ChEBI" id="CHEBI:29105"/>
    </ligand>
</feature>
<dbReference type="GO" id="GO:0016887">
    <property type="term" value="F:ATP hydrolysis activity"/>
    <property type="evidence" value="ECO:0007669"/>
    <property type="project" value="InterPro"/>
</dbReference>
<dbReference type="InterPro" id="IPR046425">
    <property type="entry name" value="ClpX_bact"/>
</dbReference>
<dbReference type="OrthoDB" id="9804062at2"/>
<feature type="binding site" evidence="6 7">
    <location>
        <position position="16"/>
    </location>
    <ligand>
        <name>Zn(2+)</name>
        <dbReference type="ChEBI" id="CHEBI:29105"/>
    </ligand>
</feature>
<dbReference type="SUPFAM" id="SSF52540">
    <property type="entry name" value="P-loop containing nucleoside triphosphate hydrolases"/>
    <property type="match status" value="1"/>
</dbReference>
<organism evidence="9 10">
    <name type="scientific">Paenibacillus bovis</name>
    <dbReference type="NCBI Taxonomy" id="1616788"/>
    <lineage>
        <taxon>Bacteria</taxon>
        <taxon>Bacillati</taxon>
        <taxon>Bacillota</taxon>
        <taxon>Bacilli</taxon>
        <taxon>Bacillales</taxon>
        <taxon>Paenibacillaceae</taxon>
        <taxon>Paenibacillus</taxon>
    </lineage>
</organism>
<comment type="subunit">
    <text evidence="6">Component of the ClpX-ClpP complex. Forms a hexameric ring that, in the presence of ATP, binds to fourteen ClpP subunits assembled into a disk-like structure with a central cavity, resembling the structure of eukaryotic proteasomes.</text>
</comment>
<dbReference type="GO" id="GO:0046983">
    <property type="term" value="F:protein dimerization activity"/>
    <property type="evidence" value="ECO:0007669"/>
    <property type="project" value="UniProtKB-UniRule"/>
</dbReference>
<dbReference type="KEGG" id="pbv:AR543_20050"/>
<evidence type="ECO:0000256" key="5">
    <source>
        <dbReference type="ARBA" id="ARBA00023186"/>
    </source>
</evidence>
<comment type="function">
    <text evidence="6">ATP-dependent specificity component of the Clp protease. It directs the protease to specific substrates. Can perform chaperone functions in the absence of ClpP.</text>
</comment>
<dbReference type="InterPro" id="IPR027417">
    <property type="entry name" value="P-loop_NTPase"/>
</dbReference>
<dbReference type="InterPro" id="IPR059188">
    <property type="entry name" value="Znf_CLPX-like"/>
</dbReference>
<dbReference type="Pfam" id="PF07724">
    <property type="entry name" value="AAA_2"/>
    <property type="match status" value="1"/>
</dbReference>
<keyword evidence="5 6" id="KW-0143">Chaperone</keyword>
<dbReference type="SMART" id="SM00382">
    <property type="entry name" value="AAA"/>
    <property type="match status" value="1"/>
</dbReference>
<dbReference type="SMART" id="SM00994">
    <property type="entry name" value="zf-C4_ClpX"/>
    <property type="match status" value="1"/>
</dbReference>
<protein>
    <recommendedName>
        <fullName evidence="6">ATP-dependent Clp protease ATP-binding subunit ClpX</fullName>
    </recommendedName>
</protein>
<reference evidence="10" key="1">
    <citation type="submission" date="2015-10" db="EMBL/GenBank/DDBJ databases">
        <title>Genome of Paenibacillus bovis sp. nov.</title>
        <authorList>
            <person name="Wu Z."/>
            <person name="Gao C."/>
            <person name="Liu Z."/>
            <person name="Zheng H."/>
        </authorList>
    </citation>
    <scope>NUCLEOTIDE SEQUENCE [LARGE SCALE GENOMIC DNA]</scope>
    <source>
        <strain evidence="10">BD3526</strain>
    </source>
</reference>
<sequence length="418" mass="46562">MFKFNDEKGQLKCSFCGKSQDQVRKLVAGPGVYICDECIELCTEIVEEELGHEEELDLKDIPKPQEIRSILDQYVIGQDQAKKSLSVAVYNHYKRVNSQSKIEDVELQKSNIMLVGPTGSGKTLLAQTMARILNVPFAIADATSLTEAGYVGEDVENILLKLIQAADYDVEKAERGIIYIDEIDKVARKSENPSITRDVSGEGVQQALLKILEGTVASVPPQGGRKHPHQEFIQIDTTNILFIVGGAFDGLEQYIKRRIGKKVIGFNSENQGQKELKAGEYLRMVLPEDLLKFGLIPEFVGRLPVISALEPLDEETLVRILSEPKNALTKQYSKMLEMDNVELVFEPEALQAIAREAIKRNTGARGLRAIIEGIMLDVMYEVPSRDDVTKCVITEQVVESKVVPELQTGKDKKQEESA</sequence>
<proteinExistence type="inferred from homology"/>
<evidence type="ECO:0000259" key="8">
    <source>
        <dbReference type="PROSITE" id="PS51902"/>
    </source>
</evidence>
<feature type="binding site" evidence="6 7">
    <location>
        <position position="35"/>
    </location>
    <ligand>
        <name>Zn(2+)</name>
        <dbReference type="ChEBI" id="CHEBI:29105"/>
    </ligand>
</feature>
<keyword evidence="9" id="KW-0645">Protease</keyword>
<gene>
    <name evidence="6" type="primary">clpX</name>
    <name evidence="9" type="ORF">AR543_20050</name>
</gene>
<dbReference type="InterPro" id="IPR003593">
    <property type="entry name" value="AAA+_ATPase"/>
</dbReference>
<dbReference type="EMBL" id="CP013023">
    <property type="protein sequence ID" value="ANF98078.1"/>
    <property type="molecule type" value="Genomic_DNA"/>
</dbReference>
<evidence type="ECO:0000256" key="3">
    <source>
        <dbReference type="ARBA" id="ARBA00022833"/>
    </source>
</evidence>
<dbReference type="FunFam" id="1.10.8.60:FF:000002">
    <property type="entry name" value="ATP-dependent Clp protease ATP-binding subunit ClpX"/>
    <property type="match status" value="1"/>
</dbReference>
<dbReference type="GO" id="GO:0005524">
    <property type="term" value="F:ATP binding"/>
    <property type="evidence" value="ECO:0007669"/>
    <property type="project" value="UniProtKB-UniRule"/>
</dbReference>
<feature type="binding site" evidence="6">
    <location>
        <begin position="117"/>
        <end position="124"/>
    </location>
    <ligand>
        <name>ATP</name>
        <dbReference type="ChEBI" id="CHEBI:30616"/>
    </ligand>
</feature>
<keyword evidence="3 6" id="KW-0862">Zinc</keyword>
<evidence type="ECO:0000256" key="2">
    <source>
        <dbReference type="ARBA" id="ARBA00022741"/>
    </source>
</evidence>
<dbReference type="Gene3D" id="3.40.50.300">
    <property type="entry name" value="P-loop containing nucleotide triphosphate hydrolases"/>
    <property type="match status" value="1"/>
</dbReference>
<dbReference type="InterPro" id="IPR004487">
    <property type="entry name" value="Clp_protease_ATP-bd_su_ClpX"/>
</dbReference>
<keyword evidence="10" id="KW-1185">Reference proteome</keyword>
<evidence type="ECO:0000256" key="4">
    <source>
        <dbReference type="ARBA" id="ARBA00022840"/>
    </source>
</evidence>
<dbReference type="InterPro" id="IPR003959">
    <property type="entry name" value="ATPase_AAA_core"/>
</dbReference>
<dbReference type="Gene3D" id="6.20.220.10">
    <property type="entry name" value="ClpX chaperone, C4-type zinc finger domain"/>
    <property type="match status" value="1"/>
</dbReference>
<dbReference type="InterPro" id="IPR050052">
    <property type="entry name" value="ATP-dep_Clp_protease_ClpX"/>
</dbReference>